<keyword evidence="6" id="KW-0010">Activator</keyword>
<evidence type="ECO:0000256" key="10">
    <source>
        <dbReference type="SAM" id="MobiDB-lite"/>
    </source>
</evidence>
<evidence type="ECO:0000256" key="1">
    <source>
        <dbReference type="ARBA" id="ARBA00004123"/>
    </source>
</evidence>
<sequence>MDDPSVFPAVIVEQVPTTDLLQVYSGLESDEVTNGIMVDTTLNVVEGPSILSEGVDLSSMETNEAAAALLNMESPNNILDEKRMHTYNHLLESEMTYAPLRPDQMDNVALDMSLDEDTSSMDEISQKIPLKPQKKTKVRKPRVVRPCSPITTPNLPLRKKSKEGKNTIYLWEFLLALLQDKNTCPKYIKWTQREKGIFKLVDSKAVSKLWGKHKNKPDMNYETMGRALYYYQRGILAKVEGQRLVYQFKEMPSDLVVIDDEEAGSDANAGYESQRASNGRGVVRGGSKGHGRAQHVSLKPMKKEPRDECLYREADGGQAEQLLHVLQENQVHCVQDAAHAIVPLTVLANGDSSHSSPPRVILHTVPSAAAGGKDVLTIQTASLAGGGAGLHDSLPQQLLVTSLGSSAISSSSVSTCSSPAGVISSAGSGLNGLPRLVTINTSGGHAMVAQQPGTVIATVLKSSDLSALQVKEEMLDSSYFQSMVNGDLSLAAHTFDKEEMEAGEAELQYRTVIIDTSQSQAQAPASEPLINGRYSQSSSPGEGLTPVEELEVRGEMSLQPEPGVKTLQELPLSVQLPANFIQIKSEPA</sequence>
<feature type="region of interest" description="Disordered" evidence="10">
    <location>
        <begin position="132"/>
        <end position="158"/>
    </location>
</feature>
<evidence type="ECO:0000256" key="3">
    <source>
        <dbReference type="ARBA" id="ARBA00022553"/>
    </source>
</evidence>
<dbReference type="Ensembl" id="ENSXCOT00000022664.1">
    <property type="protein sequence ID" value="ENSXCOP00000022390.1"/>
    <property type="gene ID" value="ENSXCOG00000016725.1"/>
</dbReference>
<name>A0A3B5MFL2_9TELE</name>
<evidence type="ECO:0000256" key="7">
    <source>
        <dbReference type="ARBA" id="ARBA00023163"/>
    </source>
</evidence>
<evidence type="ECO:0000313" key="13">
    <source>
        <dbReference type="Proteomes" id="UP000261380"/>
    </source>
</evidence>
<dbReference type="PANTHER" id="PTHR11849:SF191">
    <property type="entry name" value="ECDYSONE-INDUCED PROTEIN 74EF ISOFORM B"/>
    <property type="match status" value="1"/>
</dbReference>
<dbReference type="PROSITE" id="PS00345">
    <property type="entry name" value="ETS_DOMAIN_1"/>
    <property type="match status" value="1"/>
</dbReference>
<evidence type="ECO:0000256" key="9">
    <source>
        <dbReference type="RuleBase" id="RU004019"/>
    </source>
</evidence>
<dbReference type="GO" id="GO:0005634">
    <property type="term" value="C:nucleus"/>
    <property type="evidence" value="ECO:0007669"/>
    <property type="project" value="UniProtKB-SubCell"/>
</dbReference>
<keyword evidence="13" id="KW-1185">Reference proteome</keyword>
<keyword evidence="7" id="KW-0804">Transcription</keyword>
<dbReference type="Pfam" id="PF00178">
    <property type="entry name" value="Ets"/>
    <property type="match status" value="1"/>
</dbReference>
<comment type="similarity">
    <text evidence="2 9">Belongs to the ETS family.</text>
</comment>
<dbReference type="InterPro" id="IPR000418">
    <property type="entry name" value="Ets_dom"/>
</dbReference>
<dbReference type="InterPro" id="IPR046328">
    <property type="entry name" value="ETS_fam"/>
</dbReference>
<dbReference type="GO" id="GO:0043565">
    <property type="term" value="F:sequence-specific DNA binding"/>
    <property type="evidence" value="ECO:0007669"/>
    <property type="project" value="InterPro"/>
</dbReference>
<accession>A0A3B5MFL2</accession>
<dbReference type="PANTHER" id="PTHR11849">
    <property type="entry name" value="ETS"/>
    <property type="match status" value="1"/>
</dbReference>
<feature type="region of interest" description="Disordered" evidence="10">
    <location>
        <begin position="520"/>
        <end position="546"/>
    </location>
</feature>
<protein>
    <submittedName>
        <fullName evidence="12">E74-like ETS transcription factor 1</fullName>
    </submittedName>
</protein>
<keyword evidence="3" id="KW-0597">Phosphoprotein</keyword>
<dbReference type="SMART" id="SM00413">
    <property type="entry name" value="ETS"/>
    <property type="match status" value="1"/>
</dbReference>
<evidence type="ECO:0000256" key="4">
    <source>
        <dbReference type="ARBA" id="ARBA00023015"/>
    </source>
</evidence>
<evidence type="ECO:0000256" key="8">
    <source>
        <dbReference type="ARBA" id="ARBA00023242"/>
    </source>
</evidence>
<dbReference type="InterPro" id="IPR022084">
    <property type="entry name" value="TF_Elf_N"/>
</dbReference>
<proteinExistence type="inferred from homology"/>
<evidence type="ECO:0000313" key="12">
    <source>
        <dbReference type="Ensembl" id="ENSXCOP00000022390.1"/>
    </source>
</evidence>
<dbReference type="GO" id="GO:0030154">
    <property type="term" value="P:cell differentiation"/>
    <property type="evidence" value="ECO:0007669"/>
    <property type="project" value="TreeGrafter"/>
</dbReference>
<feature type="domain" description="ETS" evidence="11">
    <location>
        <begin position="168"/>
        <end position="249"/>
    </location>
</feature>
<organism evidence="12 13">
    <name type="scientific">Xiphophorus couchianus</name>
    <name type="common">Monterrey platyfish</name>
    <dbReference type="NCBI Taxonomy" id="32473"/>
    <lineage>
        <taxon>Eukaryota</taxon>
        <taxon>Metazoa</taxon>
        <taxon>Chordata</taxon>
        <taxon>Craniata</taxon>
        <taxon>Vertebrata</taxon>
        <taxon>Euteleostomi</taxon>
        <taxon>Actinopterygii</taxon>
        <taxon>Neopterygii</taxon>
        <taxon>Teleostei</taxon>
        <taxon>Neoteleostei</taxon>
        <taxon>Acanthomorphata</taxon>
        <taxon>Ovalentaria</taxon>
        <taxon>Atherinomorphae</taxon>
        <taxon>Cyprinodontiformes</taxon>
        <taxon>Poeciliidae</taxon>
        <taxon>Poeciliinae</taxon>
        <taxon>Xiphophorus</taxon>
    </lineage>
</organism>
<evidence type="ECO:0000256" key="6">
    <source>
        <dbReference type="ARBA" id="ARBA00023159"/>
    </source>
</evidence>
<dbReference type="GO" id="GO:0000981">
    <property type="term" value="F:DNA-binding transcription factor activity, RNA polymerase II-specific"/>
    <property type="evidence" value="ECO:0007669"/>
    <property type="project" value="TreeGrafter"/>
</dbReference>
<reference evidence="12" key="2">
    <citation type="submission" date="2025-09" db="UniProtKB">
        <authorList>
            <consortium name="Ensembl"/>
        </authorList>
    </citation>
    <scope>IDENTIFICATION</scope>
</reference>
<keyword evidence="8 9" id="KW-0539">Nucleus</keyword>
<feature type="compositionally biased region" description="Basic residues" evidence="10">
    <location>
        <begin position="132"/>
        <end position="143"/>
    </location>
</feature>
<dbReference type="STRING" id="32473.ENSXCOP00000022390"/>
<evidence type="ECO:0000256" key="5">
    <source>
        <dbReference type="ARBA" id="ARBA00023125"/>
    </source>
</evidence>
<evidence type="ECO:0000256" key="2">
    <source>
        <dbReference type="ARBA" id="ARBA00005562"/>
    </source>
</evidence>
<dbReference type="InterPro" id="IPR036390">
    <property type="entry name" value="WH_DNA-bd_sf"/>
</dbReference>
<keyword evidence="5 9" id="KW-0238">DNA-binding</keyword>
<dbReference type="Pfam" id="PF12310">
    <property type="entry name" value="Elf-1_N"/>
    <property type="match status" value="1"/>
</dbReference>
<dbReference type="GO" id="GO:0045893">
    <property type="term" value="P:positive regulation of DNA-templated transcription"/>
    <property type="evidence" value="ECO:0007669"/>
    <property type="project" value="UniProtKB-ARBA"/>
</dbReference>
<dbReference type="PRINTS" id="PR00454">
    <property type="entry name" value="ETSDOMAIN"/>
</dbReference>
<dbReference type="InterPro" id="IPR036388">
    <property type="entry name" value="WH-like_DNA-bd_sf"/>
</dbReference>
<dbReference type="Proteomes" id="UP000261380">
    <property type="component" value="Unplaced"/>
</dbReference>
<evidence type="ECO:0000259" key="11">
    <source>
        <dbReference type="PROSITE" id="PS50061"/>
    </source>
</evidence>
<comment type="subcellular location">
    <subcellularLocation>
        <location evidence="1 9">Nucleus</location>
    </subcellularLocation>
</comment>
<dbReference type="AlphaFoldDB" id="A0A3B5MFL2"/>
<dbReference type="SUPFAM" id="SSF46785">
    <property type="entry name" value="Winged helix' DNA-binding domain"/>
    <property type="match status" value="1"/>
</dbReference>
<dbReference type="Gene3D" id="1.10.10.10">
    <property type="entry name" value="Winged helix-like DNA-binding domain superfamily/Winged helix DNA-binding domain"/>
    <property type="match status" value="1"/>
</dbReference>
<feature type="region of interest" description="Disordered" evidence="10">
    <location>
        <begin position="267"/>
        <end position="304"/>
    </location>
</feature>
<reference evidence="12" key="1">
    <citation type="submission" date="2025-08" db="UniProtKB">
        <authorList>
            <consortium name="Ensembl"/>
        </authorList>
    </citation>
    <scope>IDENTIFICATION</scope>
</reference>
<keyword evidence="4" id="KW-0805">Transcription regulation</keyword>
<dbReference type="PROSITE" id="PS50061">
    <property type="entry name" value="ETS_DOMAIN_3"/>
    <property type="match status" value="1"/>
</dbReference>
<dbReference type="GeneTree" id="ENSGT00940000157039"/>